<evidence type="ECO:0008006" key="3">
    <source>
        <dbReference type="Google" id="ProtNLM"/>
    </source>
</evidence>
<keyword evidence="2" id="KW-1185">Reference proteome</keyword>
<accession>A0A6H3F4I6</accession>
<gene>
    <name evidence="1" type="ORF">EB812_07705</name>
</gene>
<organism evidence="1 2">
    <name type="scientific">Desulfovibrio legallii</name>
    <dbReference type="NCBI Taxonomy" id="571438"/>
    <lineage>
        <taxon>Bacteria</taxon>
        <taxon>Pseudomonadati</taxon>
        <taxon>Thermodesulfobacteriota</taxon>
        <taxon>Desulfovibrionia</taxon>
        <taxon>Desulfovibrionales</taxon>
        <taxon>Desulfovibrionaceae</taxon>
        <taxon>Desulfovibrio</taxon>
    </lineage>
</organism>
<evidence type="ECO:0000313" key="2">
    <source>
        <dbReference type="Proteomes" id="UP000292919"/>
    </source>
</evidence>
<reference evidence="1 2" key="1">
    <citation type="submission" date="2018-12" db="EMBL/GenBank/DDBJ databases">
        <title>First genome draft of Desulfovibrio legallis sp. nov.</title>
        <authorList>
            <person name="Ben Dhia O."/>
            <person name="Najjari A."/>
            <person name="Ferjani R."/>
            <person name="Fhoula I."/>
            <person name="Fardeau M.-L."/>
            <person name="Boudabbous A."/>
            <person name="Ouzari H.I."/>
        </authorList>
    </citation>
    <scope>NUCLEOTIDE SEQUENCE [LARGE SCALE GENOMIC DNA]</scope>
    <source>
        <strain evidence="1 2">H1T</strain>
    </source>
</reference>
<dbReference type="AlphaFoldDB" id="A0A6H3F4I6"/>
<comment type="caution">
    <text evidence="1">The sequence shown here is derived from an EMBL/GenBank/DDBJ whole genome shotgun (WGS) entry which is preliminary data.</text>
</comment>
<evidence type="ECO:0000313" key="1">
    <source>
        <dbReference type="EMBL" id="TBH79473.1"/>
    </source>
</evidence>
<dbReference type="Proteomes" id="UP000292919">
    <property type="component" value="Unassembled WGS sequence"/>
</dbReference>
<dbReference type="EMBL" id="SIXC01000008">
    <property type="protein sequence ID" value="TBH79473.1"/>
    <property type="molecule type" value="Genomic_DNA"/>
</dbReference>
<dbReference type="RefSeq" id="WP_130958007.1">
    <property type="nucleotide sequence ID" value="NZ_JBHSHA010000014.1"/>
</dbReference>
<sequence>MTMPFSPSRTVFHGNGVATTFPFAFKVWSADQLTVTVTMPGATEQTEEDVTAQCSISLTESGGSVVYLREGSPLPAGAVLSITRDMPFVQEVDLVSASRFDPQVIEDALDQAAAERQQLREGLSRAVKLSATSATTPEDMVEDIFDARDQAEQSATGAAASATAAADSATAAASSATTASQKATTAADSADLASQKATAAADSAANAATQADNAAGSATTATQKAAAAASSATAAAGSATTATQKAAAAASSATAAAGSATTATQKATAAASSATAAAGSATTASQKAIAAADSATAAADSADLSRRWASEDADVPVQSGEYSAKHYAHKAKDAVPDNLVSRVEAVEGKTQSATTSTRGIGRVATAADMVTGATLDNGPAFLSVGSVVTPTPTANAVPQADASGKLDDWITKTDTVAATGTALATQKCAWDTAMQVGTSLLLSTKPSMPGDWQITGVVIGKPLFIVMNRSTPTGIAKLKTISGADGGQGETGTSATSGYVLGYSTDGEYASSNCYIVFPNKETVIIRVIELTAGANIQLKAYQ</sequence>
<proteinExistence type="predicted"/>
<protein>
    <recommendedName>
        <fullName evidence="3">Phage tail protein</fullName>
    </recommendedName>
</protein>
<name>A0A6H3F4I6_9BACT</name>
<dbReference type="PRINTS" id="PR00833">
    <property type="entry name" value="POAALLERGEN"/>
</dbReference>